<feature type="compositionally biased region" description="Basic and acidic residues" evidence="1">
    <location>
        <begin position="107"/>
        <end position="116"/>
    </location>
</feature>
<accession>A0A1Q5URW3</accession>
<evidence type="ECO:0000313" key="2">
    <source>
        <dbReference type="EMBL" id="OKP15206.1"/>
    </source>
</evidence>
<feature type="region of interest" description="Disordered" evidence="1">
    <location>
        <begin position="103"/>
        <end position="123"/>
    </location>
</feature>
<sequence>MSAFSVNYDSDAASDERPTSQPARTKIQANFQIARPAPKSSLRLSAKLLLQIQQLSHNHRPVPVLEIWQPPLRKSKLTRDFPQRPKLRAGDIYATLDEPYLSSAPATRKESTKSDAQESTSSNLENKDIIAAICQSTGEKARASTIHFRDAQCSWQASVGTAGPENTPCYRFTINDESREKSDPGRMIMQWEKRGLAGKDENSSQSFNSDQFVLVLIDRTARRKSRIATMTPGGLEIMVRKTSIMEHLQVCMDLTNPISTATGGDRDAHENLEMWLYTHVLTLGVWVAQQEGWLG</sequence>
<dbReference type="AlphaFoldDB" id="A0A1Q5URW3"/>
<evidence type="ECO:0000313" key="3">
    <source>
        <dbReference type="Proteomes" id="UP000186955"/>
    </source>
</evidence>
<evidence type="ECO:0000256" key="1">
    <source>
        <dbReference type="SAM" id="MobiDB-lite"/>
    </source>
</evidence>
<organism evidence="2 3">
    <name type="scientific">Penicillium subrubescens</name>
    <dbReference type="NCBI Taxonomy" id="1316194"/>
    <lineage>
        <taxon>Eukaryota</taxon>
        <taxon>Fungi</taxon>
        <taxon>Dikarya</taxon>
        <taxon>Ascomycota</taxon>
        <taxon>Pezizomycotina</taxon>
        <taxon>Eurotiomycetes</taxon>
        <taxon>Eurotiomycetidae</taxon>
        <taxon>Eurotiales</taxon>
        <taxon>Aspergillaceae</taxon>
        <taxon>Penicillium</taxon>
    </lineage>
</organism>
<dbReference type="EMBL" id="MNBE01000017">
    <property type="protein sequence ID" value="OKP15206.1"/>
    <property type="molecule type" value="Genomic_DNA"/>
</dbReference>
<keyword evidence="3" id="KW-1185">Reference proteome</keyword>
<comment type="caution">
    <text evidence="2">The sequence shown here is derived from an EMBL/GenBank/DDBJ whole genome shotgun (WGS) entry which is preliminary data.</text>
</comment>
<dbReference type="OrthoDB" id="4475042at2759"/>
<name>A0A1Q5URW3_9EURO</name>
<reference evidence="2 3" key="1">
    <citation type="submission" date="2016-10" db="EMBL/GenBank/DDBJ databases">
        <title>Genome sequence of the ascomycete fungus Penicillium subrubescens.</title>
        <authorList>
            <person name="De Vries R.P."/>
            <person name="Peng M."/>
            <person name="Dilokpimol A."/>
            <person name="Hilden K."/>
            <person name="Makela M.R."/>
            <person name="Grigoriev I."/>
            <person name="Riley R."/>
            <person name="Granchi Z."/>
        </authorList>
    </citation>
    <scope>NUCLEOTIDE SEQUENCE [LARGE SCALE GENOMIC DNA]</scope>
    <source>
        <strain evidence="2 3">CBS 132785</strain>
    </source>
</reference>
<protein>
    <submittedName>
        <fullName evidence="2">Uncharacterized protein</fullName>
    </submittedName>
</protein>
<feature type="region of interest" description="Disordered" evidence="1">
    <location>
        <begin position="1"/>
        <end position="24"/>
    </location>
</feature>
<dbReference type="Proteomes" id="UP000186955">
    <property type="component" value="Unassembled WGS sequence"/>
</dbReference>
<gene>
    <name evidence="2" type="ORF">PENSUB_1420</name>
</gene>
<proteinExistence type="predicted"/>